<dbReference type="CDD" id="cd18818">
    <property type="entry name" value="GH43_GbtXyl43B-like"/>
    <property type="match status" value="1"/>
</dbReference>
<dbReference type="InterPro" id="IPR006710">
    <property type="entry name" value="Glyco_hydro_43"/>
</dbReference>
<evidence type="ECO:0000256" key="4">
    <source>
        <dbReference type="ARBA" id="ARBA00023295"/>
    </source>
</evidence>
<proteinExistence type="inferred from homology"/>
<comment type="caution">
    <text evidence="6">The sequence shown here is derived from an EMBL/GenBank/DDBJ whole genome shotgun (WGS) entry which is preliminary data.</text>
</comment>
<evidence type="ECO:0000256" key="3">
    <source>
        <dbReference type="ARBA" id="ARBA00022801"/>
    </source>
</evidence>
<evidence type="ECO:0000256" key="2">
    <source>
        <dbReference type="ARBA" id="ARBA00022729"/>
    </source>
</evidence>
<sequence>MEKRTTFIVDKQLKGMGNDMNEKQLMSKILVYTRIPSDDYTESLSNSIHFAFCNTEEANFEPLNRNYGILFAKATIDEQNIIHEKGLKKPYIFRCHNGSFGIVAIRVTKEGEDDQEFKGHILLWTSSDLITFQEAGPIDLRKDIYVRYVSCNYCDSESRYVIRWQGSDGLWYRNTLDCLSNPASISEAERIEADSFEMPRVSIPDITPGNILEVESSVGEAFRSRWTPIYNTEIRVPEQIAVTSREELSGVNANAIYSDGSTTTKRVIWNSEGIDFSVSGSYTVKGKVVQGKYKFPLATGYADPVILPWNGKYYFIATNDNKNDIGIYVRESDTIDGLFAPGFHEVVILDLQKDKGFEQTFWAPEFHLIGGELYILFAVSGAVWGPQCHIMKLRKGGNIINPADWEEPIRIKKMDGTYLAEEGITLDMTYFKADDVSCVLWSYRHGIGTPYDTGSMIYIATVDEKNPTVLTSEPVLLTRPLYGWENIQGTINNEGPYPLITDDMVYITYSGGAACGYTYTVGLLSIPRGSNFLDAEAWNKASTPVLSYYSIEGVYGPGHNSFFKDYDGNIMIMYHGEVELVPFGTRCSTMHRVHFNRQGVPVFDLSAERDMDSSLADVVTTVIVI</sequence>
<evidence type="ECO:0000313" key="7">
    <source>
        <dbReference type="Proteomes" id="UP000574276"/>
    </source>
</evidence>
<dbReference type="RefSeq" id="WP_228352969.1">
    <property type="nucleotide sequence ID" value="NZ_JACEGA010000001.1"/>
</dbReference>
<keyword evidence="4" id="KW-0326">Glycosidase</keyword>
<keyword evidence="2" id="KW-0732">Signal</keyword>
<dbReference type="GO" id="GO:0004553">
    <property type="term" value="F:hydrolase activity, hydrolyzing O-glycosyl compounds"/>
    <property type="evidence" value="ECO:0007669"/>
    <property type="project" value="InterPro"/>
</dbReference>
<dbReference type="Pfam" id="PF04616">
    <property type="entry name" value="Glyco_hydro_43"/>
    <property type="match status" value="1"/>
</dbReference>
<organism evidence="6 7">
    <name type="scientific">Variimorphobacter saccharofermentans</name>
    <dbReference type="NCBI Taxonomy" id="2755051"/>
    <lineage>
        <taxon>Bacteria</taxon>
        <taxon>Bacillati</taxon>
        <taxon>Bacillota</taxon>
        <taxon>Clostridia</taxon>
        <taxon>Lachnospirales</taxon>
        <taxon>Lachnospiraceae</taxon>
        <taxon>Variimorphobacter</taxon>
    </lineage>
</organism>
<gene>
    <name evidence="6" type="ORF">H0486_10455</name>
</gene>
<accession>A0A839K0X4</accession>
<dbReference type="Proteomes" id="UP000574276">
    <property type="component" value="Unassembled WGS sequence"/>
</dbReference>
<dbReference type="AlphaFoldDB" id="A0A839K0X4"/>
<dbReference type="SUPFAM" id="SSF75005">
    <property type="entry name" value="Arabinanase/levansucrase/invertase"/>
    <property type="match status" value="1"/>
</dbReference>
<dbReference type="InterPro" id="IPR023296">
    <property type="entry name" value="Glyco_hydro_beta-prop_sf"/>
</dbReference>
<evidence type="ECO:0000256" key="1">
    <source>
        <dbReference type="ARBA" id="ARBA00009865"/>
    </source>
</evidence>
<evidence type="ECO:0000259" key="5">
    <source>
        <dbReference type="Pfam" id="PF07532"/>
    </source>
</evidence>
<dbReference type="Pfam" id="PF07532">
    <property type="entry name" value="Big_4"/>
    <property type="match status" value="1"/>
</dbReference>
<dbReference type="InterPro" id="IPR011081">
    <property type="entry name" value="Big_4"/>
</dbReference>
<name>A0A839K0X4_9FIRM</name>
<feature type="domain" description="Bacterial Ig-like" evidence="5">
    <location>
        <begin position="255"/>
        <end position="288"/>
    </location>
</feature>
<dbReference type="EMBL" id="JACEGA010000001">
    <property type="protein sequence ID" value="MBB2183300.1"/>
    <property type="molecule type" value="Genomic_DNA"/>
</dbReference>
<keyword evidence="7" id="KW-1185">Reference proteome</keyword>
<reference evidence="6 7" key="1">
    <citation type="submission" date="2020-07" db="EMBL/GenBank/DDBJ databases">
        <title>Characterization and genome sequencing of isolate MD1, a novel member within the family Lachnospiraceae.</title>
        <authorList>
            <person name="Rettenmaier R."/>
            <person name="Di Bello L."/>
            <person name="Zinser C."/>
            <person name="Scheitz K."/>
            <person name="Liebl W."/>
            <person name="Zverlov V."/>
        </authorList>
    </citation>
    <scope>NUCLEOTIDE SEQUENCE [LARGE SCALE GENOMIC DNA]</scope>
    <source>
        <strain evidence="6 7">MD1</strain>
    </source>
</reference>
<dbReference type="GO" id="GO:0005975">
    <property type="term" value="P:carbohydrate metabolic process"/>
    <property type="evidence" value="ECO:0007669"/>
    <property type="project" value="InterPro"/>
</dbReference>
<comment type="similarity">
    <text evidence="1">Belongs to the glycosyl hydrolase 43 family.</text>
</comment>
<dbReference type="PANTHER" id="PTHR43817:SF1">
    <property type="entry name" value="HYDROLASE, FAMILY 43, PUTATIVE (AFU_ORTHOLOGUE AFUA_3G01660)-RELATED"/>
    <property type="match status" value="1"/>
</dbReference>
<protein>
    <submittedName>
        <fullName evidence="6">Family 43 glycosylhydrolase</fullName>
    </submittedName>
</protein>
<keyword evidence="3 6" id="KW-0378">Hydrolase</keyword>
<dbReference type="Gene3D" id="2.115.10.20">
    <property type="entry name" value="Glycosyl hydrolase domain, family 43"/>
    <property type="match status" value="1"/>
</dbReference>
<dbReference type="PANTHER" id="PTHR43817">
    <property type="entry name" value="GLYCOSYL HYDROLASE"/>
    <property type="match status" value="1"/>
</dbReference>
<evidence type="ECO:0000313" key="6">
    <source>
        <dbReference type="EMBL" id="MBB2183300.1"/>
    </source>
</evidence>